<reference evidence="1 2" key="1">
    <citation type="journal article" name="Front. Microbiol.">
        <title>Sugar Metabolism of the First Thermophilic Planctomycete Thermogutta terrifontis: Comparative Genomic and Transcriptomic Approaches.</title>
        <authorList>
            <person name="Elcheninov A.G."/>
            <person name="Menzel P."/>
            <person name="Gudbergsdottir S.R."/>
            <person name="Slesarev A.I."/>
            <person name="Kadnikov V.V."/>
            <person name="Krogh A."/>
            <person name="Bonch-Osmolovskaya E.A."/>
            <person name="Peng X."/>
            <person name="Kublanov I.V."/>
        </authorList>
    </citation>
    <scope>NUCLEOTIDE SEQUENCE [LARGE SCALE GENOMIC DNA]</scope>
    <source>
        <strain evidence="1 2">R1</strain>
    </source>
</reference>
<dbReference type="KEGG" id="ttf:THTE_4056"/>
<evidence type="ECO:0000313" key="1">
    <source>
        <dbReference type="EMBL" id="ASV76657.1"/>
    </source>
</evidence>
<evidence type="ECO:0000313" key="2">
    <source>
        <dbReference type="Proteomes" id="UP000215086"/>
    </source>
</evidence>
<sequence length="43" mass="4821">MNTSPCQQVTEPARGCVVVFGWFGVREWLKTWQGFHPLDAAGL</sequence>
<proteinExistence type="predicted"/>
<dbReference type="Proteomes" id="UP000215086">
    <property type="component" value="Chromosome"/>
</dbReference>
<name>A0A286RL57_9BACT</name>
<dbReference type="AlphaFoldDB" id="A0A286RL57"/>
<gene>
    <name evidence="1" type="ORF">THTE_4056</name>
</gene>
<keyword evidence="2" id="KW-1185">Reference proteome</keyword>
<protein>
    <submittedName>
        <fullName evidence="1">Uncharacterized protein</fullName>
    </submittedName>
</protein>
<accession>A0A286RL57</accession>
<organism evidence="1 2">
    <name type="scientific">Thermogutta terrifontis</name>
    <dbReference type="NCBI Taxonomy" id="1331910"/>
    <lineage>
        <taxon>Bacteria</taxon>
        <taxon>Pseudomonadati</taxon>
        <taxon>Planctomycetota</taxon>
        <taxon>Planctomycetia</taxon>
        <taxon>Pirellulales</taxon>
        <taxon>Thermoguttaceae</taxon>
        <taxon>Thermogutta</taxon>
    </lineage>
</organism>
<dbReference type="EMBL" id="CP018477">
    <property type="protein sequence ID" value="ASV76657.1"/>
    <property type="molecule type" value="Genomic_DNA"/>
</dbReference>